<evidence type="ECO:0000256" key="3">
    <source>
        <dbReference type="ARBA" id="ARBA00024226"/>
    </source>
</evidence>
<dbReference type="InterPro" id="IPR015590">
    <property type="entry name" value="Aldehyde_DH_dom"/>
</dbReference>
<dbReference type="Pfam" id="PF00171">
    <property type="entry name" value="Aldedh"/>
    <property type="match status" value="1"/>
</dbReference>
<dbReference type="PANTHER" id="PTHR42804:SF1">
    <property type="entry name" value="ALDEHYDE DEHYDROGENASE-RELATED"/>
    <property type="match status" value="1"/>
</dbReference>
<dbReference type="PROSITE" id="PS00687">
    <property type="entry name" value="ALDEHYDE_DEHYDR_GLU"/>
    <property type="match status" value="1"/>
</dbReference>
<dbReference type="InterPro" id="IPR016160">
    <property type="entry name" value="Ald_DH_CS_CYS"/>
</dbReference>
<dbReference type="Gene3D" id="3.40.309.10">
    <property type="entry name" value="Aldehyde Dehydrogenase, Chain A, domain 2"/>
    <property type="match status" value="1"/>
</dbReference>
<dbReference type="FunFam" id="3.40.605.10:FF:000026">
    <property type="entry name" value="Aldehyde dehydrogenase, putative"/>
    <property type="match status" value="1"/>
</dbReference>
<protein>
    <recommendedName>
        <fullName evidence="3">aldehyde dehydrogenase (NAD(+))</fullName>
        <ecNumber evidence="3">1.2.1.3</ecNumber>
    </recommendedName>
</protein>
<proteinExistence type="inferred from homology"/>
<evidence type="ECO:0000259" key="7">
    <source>
        <dbReference type="Pfam" id="PF00171"/>
    </source>
</evidence>
<dbReference type="GO" id="GO:0004029">
    <property type="term" value="F:aldehyde dehydrogenase (NAD+) activity"/>
    <property type="evidence" value="ECO:0007669"/>
    <property type="project" value="UniProtKB-EC"/>
</dbReference>
<comment type="catalytic activity">
    <reaction evidence="4">
        <text>an aldehyde + NAD(+) + H2O = a carboxylate + NADH + 2 H(+)</text>
        <dbReference type="Rhea" id="RHEA:16185"/>
        <dbReference type="ChEBI" id="CHEBI:15377"/>
        <dbReference type="ChEBI" id="CHEBI:15378"/>
        <dbReference type="ChEBI" id="CHEBI:17478"/>
        <dbReference type="ChEBI" id="CHEBI:29067"/>
        <dbReference type="ChEBI" id="CHEBI:57540"/>
        <dbReference type="ChEBI" id="CHEBI:57945"/>
        <dbReference type="EC" id="1.2.1.3"/>
    </reaction>
</comment>
<evidence type="ECO:0000313" key="9">
    <source>
        <dbReference type="Proteomes" id="UP000425960"/>
    </source>
</evidence>
<feature type="domain" description="Aldehyde dehydrogenase" evidence="7">
    <location>
        <begin position="12"/>
        <end position="464"/>
    </location>
</feature>
<dbReference type="InterPro" id="IPR016162">
    <property type="entry name" value="Ald_DH_N"/>
</dbReference>
<dbReference type="PROSITE" id="PS00070">
    <property type="entry name" value="ALDEHYDE_DEHYDR_CYS"/>
    <property type="match status" value="1"/>
</dbReference>
<dbReference type="InterPro" id="IPR016163">
    <property type="entry name" value="Ald_DH_C"/>
</dbReference>
<dbReference type="KEGG" id="dov:DSCO28_43750"/>
<sequence>MEKFRLFIGGKWLDGDNGKYIEVENPATREILAWVPDGNETDVNLAVQAAQKAFPKWKQTSPVARSELLLKVADYFEGNINDIAATITAELGAPVDMVKDWHISTAISEARYYAEKIKQFPCEMKHEGLIVRREPVGIVAGLTPWNYPLDQITVKLLPAIAAGNCVIVKPSQNAPLSAYHFIRAVEAAGFPSGVVNMVTGRGSIVGGLLASHPGIQMVSFTGSTSAGKEVGKLSLGNIKKIALELGGKSASIVLKGADYKEAVDVTVTKCFMNAGQTCSALTRIVVPQEDLEEIESLVVEKAAGFKIGDPLQPGIDIGPLVGQRQFDTVKKYIETGLNEGARMLFGEVPTSCSDGYYVKPVVFSDVANSMNIAREEIFGPVLCIIPYETKAEAIQIANDSPYGLSGAVFGAPSEAKTVAEKMETGVIHINGAPFTSDTPFGGYKQSGIGRENGMFGLEEFLEIKGILFA</sequence>
<evidence type="ECO:0000256" key="6">
    <source>
        <dbReference type="RuleBase" id="RU003345"/>
    </source>
</evidence>
<dbReference type="CDD" id="cd07138">
    <property type="entry name" value="ALDH_CddD_SSP0762"/>
    <property type="match status" value="1"/>
</dbReference>
<dbReference type="SUPFAM" id="SSF53720">
    <property type="entry name" value="ALDH-like"/>
    <property type="match status" value="1"/>
</dbReference>
<dbReference type="FunFam" id="3.40.605.10:FF:000007">
    <property type="entry name" value="NAD/NADP-dependent betaine aldehyde dehydrogenase"/>
    <property type="match status" value="1"/>
</dbReference>
<dbReference type="PANTHER" id="PTHR42804">
    <property type="entry name" value="ALDEHYDE DEHYDROGENASE"/>
    <property type="match status" value="1"/>
</dbReference>
<dbReference type="EC" id="1.2.1.3" evidence="3"/>
<evidence type="ECO:0000313" key="8">
    <source>
        <dbReference type="EMBL" id="BBO83809.1"/>
    </source>
</evidence>
<dbReference type="RefSeq" id="WP_155323935.1">
    <property type="nucleotide sequence ID" value="NZ_AP021876.1"/>
</dbReference>
<dbReference type="Gene3D" id="3.40.605.10">
    <property type="entry name" value="Aldehyde Dehydrogenase, Chain A, domain 1"/>
    <property type="match status" value="1"/>
</dbReference>
<name>A0A5K7ZUB1_9BACT</name>
<gene>
    <name evidence="8" type="ORF">DSCO28_43750</name>
</gene>
<reference evidence="8 9" key="1">
    <citation type="submission" date="2019-11" db="EMBL/GenBank/DDBJ databases">
        <title>Comparative genomics of hydrocarbon-degrading Desulfosarcina strains.</title>
        <authorList>
            <person name="Watanabe M."/>
            <person name="Kojima H."/>
            <person name="Fukui M."/>
        </authorList>
    </citation>
    <scope>NUCLEOTIDE SEQUENCE [LARGE SCALE GENOMIC DNA]</scope>
    <source>
        <strain evidence="8 9">28bB2T</strain>
    </source>
</reference>
<keyword evidence="2 6" id="KW-0560">Oxidoreductase</keyword>
<evidence type="ECO:0000256" key="1">
    <source>
        <dbReference type="ARBA" id="ARBA00009986"/>
    </source>
</evidence>
<dbReference type="AlphaFoldDB" id="A0A5K7ZUB1"/>
<evidence type="ECO:0000256" key="5">
    <source>
        <dbReference type="PROSITE-ProRule" id="PRU10007"/>
    </source>
</evidence>
<feature type="active site" evidence="5">
    <location>
        <position position="244"/>
    </location>
</feature>
<accession>A0A5K7ZUB1</accession>
<evidence type="ECO:0000256" key="2">
    <source>
        <dbReference type="ARBA" id="ARBA00023002"/>
    </source>
</evidence>
<dbReference type="InterPro" id="IPR029510">
    <property type="entry name" value="Ald_DH_CS_GLU"/>
</dbReference>
<organism evidence="8 9">
    <name type="scientific">Desulfosarcina ovata subsp. sediminis</name>
    <dbReference type="NCBI Taxonomy" id="885957"/>
    <lineage>
        <taxon>Bacteria</taxon>
        <taxon>Pseudomonadati</taxon>
        <taxon>Thermodesulfobacteriota</taxon>
        <taxon>Desulfobacteria</taxon>
        <taxon>Desulfobacterales</taxon>
        <taxon>Desulfosarcinaceae</taxon>
        <taxon>Desulfosarcina</taxon>
    </lineage>
</organism>
<dbReference type="EMBL" id="AP021876">
    <property type="protein sequence ID" value="BBO83809.1"/>
    <property type="molecule type" value="Genomic_DNA"/>
</dbReference>
<dbReference type="InterPro" id="IPR016161">
    <property type="entry name" value="Ald_DH/histidinol_DH"/>
</dbReference>
<dbReference type="Proteomes" id="UP000425960">
    <property type="component" value="Chromosome"/>
</dbReference>
<comment type="similarity">
    <text evidence="1 6">Belongs to the aldehyde dehydrogenase family.</text>
</comment>
<evidence type="ECO:0000256" key="4">
    <source>
        <dbReference type="ARBA" id="ARBA00049194"/>
    </source>
</evidence>